<gene>
    <name evidence="2" type="ORF">CVIRNUC_007883</name>
</gene>
<comment type="caution">
    <text evidence="2">The sequence shown here is derived from an EMBL/GenBank/DDBJ whole genome shotgun (WGS) entry which is preliminary data.</text>
</comment>
<feature type="transmembrane region" description="Helical" evidence="1">
    <location>
        <begin position="198"/>
        <end position="221"/>
    </location>
</feature>
<dbReference type="EMBL" id="CAUYUE010000011">
    <property type="protein sequence ID" value="CAK0784679.1"/>
    <property type="molecule type" value="Genomic_DNA"/>
</dbReference>
<keyword evidence="1" id="KW-0472">Membrane</keyword>
<evidence type="ECO:0000313" key="2">
    <source>
        <dbReference type="EMBL" id="CAK0784679.1"/>
    </source>
</evidence>
<accession>A0AAV1IBG0</accession>
<feature type="transmembrane region" description="Helical" evidence="1">
    <location>
        <begin position="291"/>
        <end position="309"/>
    </location>
</feature>
<keyword evidence="1" id="KW-0812">Transmembrane</keyword>
<dbReference type="Proteomes" id="UP001314263">
    <property type="component" value="Unassembled WGS sequence"/>
</dbReference>
<protein>
    <submittedName>
        <fullName evidence="2">Uncharacterized protein</fullName>
    </submittedName>
</protein>
<feature type="transmembrane region" description="Helical" evidence="1">
    <location>
        <begin position="161"/>
        <end position="177"/>
    </location>
</feature>
<sequence>MQNWTVVGIIVTIYDRCLLALKRAGQAVKTGSLALRDFMWPASDESGLCSRQTHVVISWQLMASAMEGVLKMRERCFNRTGAYRAKWLLAALLLVEYALYAAYPLLVGTALPLPAAALQLGAVAPGAYAPTPGQAVALPADPVRILTDVLMTRPGLENADQLYALQVVTGILFYNFLDRVKLWEKFKATLLFPQWSAGANLLFMAAGEFVTMLCFALWLTMVTFHGIPFWSLLVYVYTSLLVTKATAEAITKHFDGEMSLQLGAKIAFACHVVVIFCVVLLIPLFPVLLEWFGLLCQLWAYFGIFYTVVKNF</sequence>
<keyword evidence="3" id="KW-1185">Reference proteome</keyword>
<dbReference type="AlphaFoldDB" id="A0AAV1IBG0"/>
<feature type="transmembrane region" description="Helical" evidence="1">
    <location>
        <begin position="87"/>
        <end position="106"/>
    </location>
</feature>
<reference evidence="2 3" key="1">
    <citation type="submission" date="2023-10" db="EMBL/GenBank/DDBJ databases">
        <authorList>
            <person name="Maclean D."/>
            <person name="Macfadyen A."/>
        </authorList>
    </citation>
    <scope>NUCLEOTIDE SEQUENCE [LARGE SCALE GENOMIC DNA]</scope>
</reference>
<proteinExistence type="predicted"/>
<evidence type="ECO:0000256" key="1">
    <source>
        <dbReference type="SAM" id="Phobius"/>
    </source>
</evidence>
<organism evidence="2 3">
    <name type="scientific">Coccomyxa viridis</name>
    <dbReference type="NCBI Taxonomy" id="1274662"/>
    <lineage>
        <taxon>Eukaryota</taxon>
        <taxon>Viridiplantae</taxon>
        <taxon>Chlorophyta</taxon>
        <taxon>core chlorophytes</taxon>
        <taxon>Trebouxiophyceae</taxon>
        <taxon>Trebouxiophyceae incertae sedis</taxon>
        <taxon>Coccomyxaceae</taxon>
        <taxon>Coccomyxa</taxon>
    </lineage>
</organism>
<keyword evidence="1" id="KW-1133">Transmembrane helix</keyword>
<feature type="transmembrane region" description="Helical" evidence="1">
    <location>
        <begin position="227"/>
        <end position="245"/>
    </location>
</feature>
<name>A0AAV1IBG0_9CHLO</name>
<feature type="transmembrane region" description="Helical" evidence="1">
    <location>
        <begin position="266"/>
        <end position="285"/>
    </location>
</feature>
<evidence type="ECO:0000313" key="3">
    <source>
        <dbReference type="Proteomes" id="UP001314263"/>
    </source>
</evidence>